<dbReference type="InterPro" id="IPR002035">
    <property type="entry name" value="VWF_A"/>
</dbReference>
<evidence type="ECO:0000313" key="3">
    <source>
        <dbReference type="EMBL" id="AFL75293.1"/>
    </source>
</evidence>
<dbReference type="eggNOG" id="COG2304">
    <property type="taxonomic scope" value="Bacteria"/>
</dbReference>
<dbReference type="HOGENOM" id="CLU_404175_0_0_6"/>
<dbReference type="SUPFAM" id="SSF53300">
    <property type="entry name" value="vWA-like"/>
    <property type="match status" value="1"/>
</dbReference>
<dbReference type="PANTHER" id="PTHR47763">
    <property type="entry name" value="ALPHA-PROTEIN KINASE VWKA"/>
    <property type="match status" value="1"/>
</dbReference>
<reference evidence="3 4" key="1">
    <citation type="submission" date="2012-06" db="EMBL/GenBank/DDBJ databases">
        <title>Complete sequence of Thiocystis violascens DSM 198.</title>
        <authorList>
            <consortium name="US DOE Joint Genome Institute"/>
            <person name="Lucas S."/>
            <person name="Han J."/>
            <person name="Lapidus A."/>
            <person name="Cheng J.-F."/>
            <person name="Goodwin L."/>
            <person name="Pitluck S."/>
            <person name="Peters L."/>
            <person name="Ovchinnikova G."/>
            <person name="Teshima H."/>
            <person name="Detter J.C."/>
            <person name="Han C."/>
            <person name="Tapia R."/>
            <person name="Land M."/>
            <person name="Hauser L."/>
            <person name="Kyrpides N."/>
            <person name="Ivanova N."/>
            <person name="Pagani I."/>
            <person name="Vogl K."/>
            <person name="Liu Z."/>
            <person name="Frigaard N.-U."/>
            <person name="Bryant D."/>
            <person name="Woyke T."/>
        </authorList>
    </citation>
    <scope>NUCLEOTIDE SEQUENCE [LARGE SCALE GENOMIC DNA]</scope>
    <source>
        <strain evidence="4">ATCC 17096 / DSM 198 / 6111</strain>
    </source>
</reference>
<dbReference type="EMBL" id="CP003154">
    <property type="protein sequence ID" value="AFL75293.1"/>
    <property type="molecule type" value="Genomic_DNA"/>
</dbReference>
<feature type="compositionally biased region" description="Polar residues" evidence="1">
    <location>
        <begin position="1"/>
        <end position="11"/>
    </location>
</feature>
<sequence>MNRYASAQSFPMRQEAPRNQRPRVDLRSLAIAWLLGAMLGSCPLALGADREALPMTGKTGLYQRVLTRPGALLNETPGKSGASGEVLPPLSILHVYARQRIGDQDWIEVGAAVRNGVQGWLPATAAIDWRQTLTVAFARTENREPALFFRDQASLVSLLESEQLTPETNRLRAAIQAGQIPDGFPAIAREPDTYVDPNRQFYLLPILGFEEVYLESGHSATLLNIAAVTLQAGEQDLLASEPTGTGGEIPVDGAVSVSADYRAAVVFVIDTTTSMGPYINRTRDAVRRIYDQLKGSPMGDALTFGLVAYRDNVDVAPGLGYVTQVVATLKDGRDPSAFLSRIAQVEESNVSSKGFNEDAFAGIHDAIERIDWSGYAGRFIVLITDAGARDATDPLARTQLGAERLRLLAQEKDQVAGGGKIAIATLHLLTPEGRQTHAGAAAQYRALSRWGDAGDLYFPVEGGSVDAFGAQVDTLADVLVQQIQGIRSGQVIQVPKVSDANEVERRTALVGRAMQLAYLGRERGSRAPRLIDAWVADRDLLDPSQKTLEVRVLITKNQLSDLQETLEAIFRAGEGTFMSPKDFFGQLRGAAAALARNPNQVSQVQVGRLADVGLVGEWLDDLPYTSQVMNLTEARWLSRSFAEQQEVLDAIEEKIRLYRRIHDETDRWITLAPTVPKGESVTTVPLDVLP</sequence>
<name>I3YE75_THIV6</name>
<dbReference type="RefSeq" id="WP_014779697.1">
    <property type="nucleotide sequence ID" value="NC_018012.1"/>
</dbReference>
<dbReference type="CDD" id="cd00198">
    <property type="entry name" value="vWFA"/>
    <property type="match status" value="1"/>
</dbReference>
<gene>
    <name evidence="3" type="ordered locus">Thivi_3423</name>
</gene>
<dbReference type="PROSITE" id="PS50234">
    <property type="entry name" value="VWFA"/>
    <property type="match status" value="1"/>
</dbReference>
<dbReference type="STRING" id="765911.Thivi_3423"/>
<evidence type="ECO:0000313" key="4">
    <source>
        <dbReference type="Proteomes" id="UP000006062"/>
    </source>
</evidence>
<dbReference type="AlphaFoldDB" id="I3YE75"/>
<dbReference type="InterPro" id="IPR052969">
    <property type="entry name" value="Thr-specific_kinase-like"/>
</dbReference>
<organism evidence="3 4">
    <name type="scientific">Thiocystis violascens (strain ATCC 17096 / DSM 198 / 6111)</name>
    <name type="common">Chromatium violascens</name>
    <dbReference type="NCBI Taxonomy" id="765911"/>
    <lineage>
        <taxon>Bacteria</taxon>
        <taxon>Pseudomonadati</taxon>
        <taxon>Pseudomonadota</taxon>
        <taxon>Gammaproteobacteria</taxon>
        <taxon>Chromatiales</taxon>
        <taxon>Chromatiaceae</taxon>
        <taxon>Thiocystis</taxon>
    </lineage>
</organism>
<dbReference type="Proteomes" id="UP000006062">
    <property type="component" value="Chromosome"/>
</dbReference>
<keyword evidence="4" id="KW-1185">Reference proteome</keyword>
<feature type="domain" description="VWFA" evidence="2">
    <location>
        <begin position="264"/>
        <end position="483"/>
    </location>
</feature>
<evidence type="ECO:0000259" key="2">
    <source>
        <dbReference type="PROSITE" id="PS50234"/>
    </source>
</evidence>
<dbReference type="Gene3D" id="3.40.50.410">
    <property type="entry name" value="von Willebrand factor, type A domain"/>
    <property type="match status" value="1"/>
</dbReference>
<dbReference type="Pfam" id="PF00092">
    <property type="entry name" value="VWA"/>
    <property type="match status" value="1"/>
</dbReference>
<protein>
    <submittedName>
        <fullName evidence="3">von Willebrand factor type A-like protein</fullName>
    </submittedName>
</protein>
<accession>I3YE75</accession>
<proteinExistence type="predicted"/>
<dbReference type="InterPro" id="IPR036465">
    <property type="entry name" value="vWFA_dom_sf"/>
</dbReference>
<dbReference type="GO" id="GO:0005737">
    <property type="term" value="C:cytoplasm"/>
    <property type="evidence" value="ECO:0007669"/>
    <property type="project" value="TreeGrafter"/>
</dbReference>
<feature type="region of interest" description="Disordered" evidence="1">
    <location>
        <begin position="1"/>
        <end position="21"/>
    </location>
</feature>
<evidence type="ECO:0000256" key="1">
    <source>
        <dbReference type="SAM" id="MobiDB-lite"/>
    </source>
</evidence>
<dbReference type="GO" id="GO:0004674">
    <property type="term" value="F:protein serine/threonine kinase activity"/>
    <property type="evidence" value="ECO:0007669"/>
    <property type="project" value="TreeGrafter"/>
</dbReference>
<dbReference type="KEGG" id="tvi:Thivi_3423"/>
<dbReference type="PANTHER" id="PTHR47763:SF1">
    <property type="entry name" value="DUF659 DOMAIN-CONTAINING PROTEIN"/>
    <property type="match status" value="1"/>
</dbReference>